<dbReference type="Gene3D" id="3.90.25.10">
    <property type="entry name" value="UDP-galactose 4-epimerase, domain 1"/>
    <property type="match status" value="1"/>
</dbReference>
<dbReference type="InterPro" id="IPR005886">
    <property type="entry name" value="UDP_G4E"/>
</dbReference>
<evidence type="ECO:0000313" key="13">
    <source>
        <dbReference type="Proteomes" id="UP000253727"/>
    </source>
</evidence>
<dbReference type="PANTHER" id="PTHR43725">
    <property type="entry name" value="UDP-GLUCOSE 4-EPIMERASE"/>
    <property type="match status" value="1"/>
</dbReference>
<comment type="cofactor">
    <cofactor evidence="2 10">
        <name>NAD(+)</name>
        <dbReference type="ChEBI" id="CHEBI:57540"/>
    </cofactor>
</comment>
<sequence>MDTKCPVLVTGGAGYIGSHAVLALLDAGWPVAVIDNLATGFRFAVPAGVPFYEGDIADAELVARIIRELGIGAILHFAGSVVVPDSVADPLAYYDNNTVRSRQLIASAVAGGVRHMIFSSTAATYGVPDVARVTEDTPTVPINPYGWSKLMTEQMLADTASVASMNYAALRYFNVAGADPDARSGQSTAGATHLIKVAVEAGLGKRYGVAVFGTDFDTPDGTGVRDYIHVSDLAQAHVLALEALIAQPERSMTLNCGYGRGFSVNEVLDAVDRQTNTVVQRKYEARRAGDPDSLVADNSRITRELGWKPAHADLDTIVFHALQWERMLGALREDMPALQNRVRRSARPAA</sequence>
<evidence type="ECO:0000256" key="7">
    <source>
        <dbReference type="ARBA" id="ARBA00023027"/>
    </source>
</evidence>
<name>A0A369Q7Z0_9SPHN</name>
<dbReference type="InterPro" id="IPR036291">
    <property type="entry name" value="NAD(P)-bd_dom_sf"/>
</dbReference>
<dbReference type="Proteomes" id="UP000253727">
    <property type="component" value="Unassembled WGS sequence"/>
</dbReference>
<evidence type="ECO:0000256" key="1">
    <source>
        <dbReference type="ARBA" id="ARBA00000083"/>
    </source>
</evidence>
<feature type="domain" description="NAD-dependent epimerase/dehydratase" evidence="11">
    <location>
        <begin position="7"/>
        <end position="246"/>
    </location>
</feature>
<dbReference type="RefSeq" id="WP_115366907.1">
    <property type="nucleotide sequence ID" value="NZ_QBKA01000002.1"/>
</dbReference>
<proteinExistence type="inferred from homology"/>
<evidence type="ECO:0000256" key="10">
    <source>
        <dbReference type="RuleBase" id="RU366046"/>
    </source>
</evidence>
<dbReference type="EC" id="5.1.3.2" evidence="5 10"/>
<dbReference type="CDD" id="cd05247">
    <property type="entry name" value="UDP_G4E_1_SDR_e"/>
    <property type="match status" value="1"/>
</dbReference>
<dbReference type="SUPFAM" id="SSF51735">
    <property type="entry name" value="NAD(P)-binding Rossmann-fold domains"/>
    <property type="match status" value="1"/>
</dbReference>
<comment type="subunit">
    <text evidence="10">Homodimer.</text>
</comment>
<dbReference type="PANTHER" id="PTHR43725:SF53">
    <property type="entry name" value="UDP-ARABINOSE 4-EPIMERASE 1"/>
    <property type="match status" value="1"/>
</dbReference>
<protein>
    <recommendedName>
        <fullName evidence="6 10">UDP-glucose 4-epimerase</fullName>
        <ecNumber evidence="5 10">5.1.3.2</ecNumber>
    </recommendedName>
</protein>
<dbReference type="OrthoDB" id="9801785at2"/>
<comment type="pathway">
    <text evidence="3 10">Carbohydrate metabolism; galactose metabolism.</text>
</comment>
<keyword evidence="7 10" id="KW-0520">NAD</keyword>
<evidence type="ECO:0000256" key="4">
    <source>
        <dbReference type="ARBA" id="ARBA00007637"/>
    </source>
</evidence>
<dbReference type="Pfam" id="PF01370">
    <property type="entry name" value="Epimerase"/>
    <property type="match status" value="1"/>
</dbReference>
<dbReference type="GO" id="GO:0003978">
    <property type="term" value="F:UDP-glucose 4-epimerase activity"/>
    <property type="evidence" value="ECO:0007669"/>
    <property type="project" value="UniProtKB-UniRule"/>
</dbReference>
<comment type="catalytic activity">
    <reaction evidence="1 10">
        <text>UDP-alpha-D-glucose = UDP-alpha-D-galactose</text>
        <dbReference type="Rhea" id="RHEA:22168"/>
        <dbReference type="ChEBI" id="CHEBI:58885"/>
        <dbReference type="ChEBI" id="CHEBI:66914"/>
        <dbReference type="EC" id="5.1.3.2"/>
    </reaction>
</comment>
<comment type="similarity">
    <text evidence="4 10">Belongs to the NAD(P)-dependent epimerase/dehydratase family.</text>
</comment>
<evidence type="ECO:0000259" key="11">
    <source>
        <dbReference type="Pfam" id="PF01370"/>
    </source>
</evidence>
<evidence type="ECO:0000256" key="8">
    <source>
        <dbReference type="ARBA" id="ARBA00023235"/>
    </source>
</evidence>
<dbReference type="AlphaFoldDB" id="A0A369Q7Z0"/>
<gene>
    <name evidence="12" type="primary">galE</name>
    <name evidence="12" type="ORF">HME9302_02040</name>
</gene>
<evidence type="ECO:0000256" key="6">
    <source>
        <dbReference type="ARBA" id="ARBA00018569"/>
    </source>
</evidence>
<dbReference type="Gene3D" id="3.40.50.720">
    <property type="entry name" value="NAD(P)-binding Rossmann-like Domain"/>
    <property type="match status" value="1"/>
</dbReference>
<dbReference type="UniPathway" id="UPA00214"/>
<dbReference type="InterPro" id="IPR001509">
    <property type="entry name" value="Epimerase_deHydtase"/>
</dbReference>
<evidence type="ECO:0000313" key="12">
    <source>
        <dbReference type="EMBL" id="RDC60824.1"/>
    </source>
</evidence>
<evidence type="ECO:0000256" key="9">
    <source>
        <dbReference type="ARBA" id="ARBA00023277"/>
    </source>
</evidence>
<keyword evidence="13" id="KW-1185">Reference proteome</keyword>
<accession>A0A369Q7Z0</accession>
<dbReference type="EMBL" id="QBKA01000002">
    <property type="protein sequence ID" value="RDC60824.1"/>
    <property type="molecule type" value="Genomic_DNA"/>
</dbReference>
<evidence type="ECO:0000256" key="3">
    <source>
        <dbReference type="ARBA" id="ARBA00004947"/>
    </source>
</evidence>
<keyword evidence="9 10" id="KW-0119">Carbohydrate metabolism</keyword>
<organism evidence="12 13">
    <name type="scientific">Alteripontixanthobacter maritimus</name>
    <dbReference type="NCBI Taxonomy" id="2161824"/>
    <lineage>
        <taxon>Bacteria</taxon>
        <taxon>Pseudomonadati</taxon>
        <taxon>Pseudomonadota</taxon>
        <taxon>Alphaproteobacteria</taxon>
        <taxon>Sphingomonadales</taxon>
        <taxon>Erythrobacteraceae</taxon>
        <taxon>Alteripontixanthobacter</taxon>
    </lineage>
</organism>
<dbReference type="NCBIfam" id="TIGR01179">
    <property type="entry name" value="galE"/>
    <property type="match status" value="1"/>
</dbReference>
<dbReference type="GO" id="GO:0033499">
    <property type="term" value="P:galactose catabolic process via UDP-galactose, Leloir pathway"/>
    <property type="evidence" value="ECO:0007669"/>
    <property type="project" value="TreeGrafter"/>
</dbReference>
<evidence type="ECO:0000256" key="5">
    <source>
        <dbReference type="ARBA" id="ARBA00013189"/>
    </source>
</evidence>
<comment type="caution">
    <text evidence="12">The sequence shown here is derived from an EMBL/GenBank/DDBJ whole genome shotgun (WGS) entry which is preliminary data.</text>
</comment>
<reference evidence="12 13" key="1">
    <citation type="submission" date="2018-04" db="EMBL/GenBank/DDBJ databases">
        <title>Altererythrobacter sp. HME9302 genome sequencing and assembly.</title>
        <authorList>
            <person name="Kang H."/>
            <person name="Kim H."/>
            <person name="Joh K."/>
        </authorList>
    </citation>
    <scope>NUCLEOTIDE SEQUENCE [LARGE SCALE GENOMIC DNA]</scope>
    <source>
        <strain evidence="12 13">HME9302</strain>
    </source>
</reference>
<keyword evidence="8 10" id="KW-0413">Isomerase</keyword>
<evidence type="ECO:0000256" key="2">
    <source>
        <dbReference type="ARBA" id="ARBA00001911"/>
    </source>
</evidence>